<proteinExistence type="inferred from homology"/>
<comment type="similarity">
    <text evidence="1">Belongs to the enoyl-CoA hydratase/isomerase family.</text>
</comment>
<keyword evidence="4" id="KW-1185">Reference proteome</keyword>
<dbReference type="eggNOG" id="COG2030">
    <property type="taxonomic scope" value="Bacteria"/>
</dbReference>
<evidence type="ECO:0000259" key="2">
    <source>
        <dbReference type="Pfam" id="PF01575"/>
    </source>
</evidence>
<feature type="domain" description="MaoC-like" evidence="2">
    <location>
        <begin position="30"/>
        <end position="150"/>
    </location>
</feature>
<comment type="caution">
    <text evidence="3">The sequence shown here is derived from an EMBL/GenBank/DDBJ whole genome shotgun (WGS) entry which is preliminary data.</text>
</comment>
<gene>
    <name evidence="3" type="ORF">BN381_90093</name>
</gene>
<dbReference type="Gene3D" id="3.10.129.10">
    <property type="entry name" value="Hotdog Thioesterase"/>
    <property type="match status" value="1"/>
</dbReference>
<dbReference type="Proteomes" id="UP000018291">
    <property type="component" value="Unassembled WGS sequence"/>
</dbReference>
<evidence type="ECO:0000313" key="4">
    <source>
        <dbReference type="Proteomes" id="UP000018291"/>
    </source>
</evidence>
<accession>R4Z7S6</accession>
<dbReference type="InterPro" id="IPR002539">
    <property type="entry name" value="MaoC-like_dom"/>
</dbReference>
<protein>
    <submittedName>
        <fullName evidence="3">Putative acyl dehydratase with a MaoC-like domain</fullName>
    </submittedName>
</protein>
<dbReference type="SUPFAM" id="SSF54637">
    <property type="entry name" value="Thioesterase/thiol ester dehydrase-isomerase"/>
    <property type="match status" value="1"/>
</dbReference>
<organism evidence="3 4">
    <name type="scientific">Candidatus Neomicrothrix parvicella RN1</name>
    <dbReference type="NCBI Taxonomy" id="1229780"/>
    <lineage>
        <taxon>Bacteria</taxon>
        <taxon>Bacillati</taxon>
        <taxon>Actinomycetota</taxon>
        <taxon>Acidimicrobiia</taxon>
        <taxon>Acidimicrobiales</taxon>
        <taxon>Microthrixaceae</taxon>
        <taxon>Candidatus Neomicrothrix</taxon>
    </lineage>
</organism>
<dbReference type="PANTHER" id="PTHR42993">
    <property type="entry name" value="MAOC-LIKE DEHYDRATASE DOMAIN-CONTAINING PROTEIN"/>
    <property type="match status" value="1"/>
</dbReference>
<dbReference type="EMBL" id="CANL01000087">
    <property type="protein sequence ID" value="CCM66022.1"/>
    <property type="molecule type" value="Genomic_DNA"/>
</dbReference>
<dbReference type="Pfam" id="PF01575">
    <property type="entry name" value="MaoC_dehydratas"/>
    <property type="match status" value="1"/>
</dbReference>
<dbReference type="STRING" id="1229780.BN381_90093"/>
<dbReference type="InterPro" id="IPR029069">
    <property type="entry name" value="HotDog_dom_sf"/>
</dbReference>
<dbReference type="PANTHER" id="PTHR42993:SF1">
    <property type="entry name" value="MAOC-LIKE DEHYDRATASE DOMAIN-CONTAINING PROTEIN"/>
    <property type="match status" value="1"/>
</dbReference>
<evidence type="ECO:0000313" key="3">
    <source>
        <dbReference type="EMBL" id="CCM66022.1"/>
    </source>
</evidence>
<sequence length="169" mass="17491">MMSDASSPTPNPQPVNPQPVTTVALGDLASLVGTTLGPTEGVEVTQERVNTFATATGDHQWIHVDVERANAESPFGGPIAHGYLTLSLVNDLLPKMLEVTGTSMGVNVGVNKVRFPSPVPVGSLVRGTAEVMSVDEVGGGTQAVVRVSVTVDGAPKPSCVVDTVSRFFP</sequence>
<name>R4Z7S6_9ACTN</name>
<dbReference type="InterPro" id="IPR039375">
    <property type="entry name" value="NodN-like"/>
</dbReference>
<reference evidence="3 4" key="1">
    <citation type="journal article" date="2013" name="ISME J.">
        <title>Metabolic model for the filamentous 'Candidatus Microthrix parvicella' based on genomic and metagenomic analyses.</title>
        <authorList>
            <person name="Jon McIlroy S."/>
            <person name="Kristiansen R."/>
            <person name="Albertsen M."/>
            <person name="Michael Karst S."/>
            <person name="Rossetti S."/>
            <person name="Lund Nielsen J."/>
            <person name="Tandoi V."/>
            <person name="James Seviour R."/>
            <person name="Nielsen P.H."/>
        </authorList>
    </citation>
    <scope>NUCLEOTIDE SEQUENCE [LARGE SCALE GENOMIC DNA]</scope>
    <source>
        <strain evidence="3 4">RN1</strain>
    </source>
</reference>
<dbReference type="HOGENOM" id="CLU_108911_0_0_11"/>
<dbReference type="CDD" id="cd03450">
    <property type="entry name" value="NodN"/>
    <property type="match status" value="1"/>
</dbReference>
<evidence type="ECO:0000256" key="1">
    <source>
        <dbReference type="ARBA" id="ARBA00005254"/>
    </source>
</evidence>
<dbReference type="AlphaFoldDB" id="R4Z7S6"/>